<dbReference type="RefSeq" id="WP_118324853.1">
    <property type="nucleotide sequence ID" value="NZ_DAWEIE010000039.1"/>
</dbReference>
<dbReference type="Proteomes" id="UP000265489">
    <property type="component" value="Unassembled WGS sequence"/>
</dbReference>
<reference evidence="3 4" key="1">
    <citation type="submission" date="2018-08" db="EMBL/GenBank/DDBJ databases">
        <title>A genome reference for cultivated species of the human gut microbiota.</title>
        <authorList>
            <person name="Zou Y."/>
            <person name="Xue W."/>
            <person name="Luo G."/>
        </authorList>
    </citation>
    <scope>NUCLEOTIDE SEQUENCE [LARGE SCALE GENOMIC DNA]</scope>
    <source>
        <strain evidence="2 4">AF10-31</strain>
        <strain evidence="1 3">AF15-20</strain>
    </source>
</reference>
<dbReference type="InterPro" id="IPR036412">
    <property type="entry name" value="HAD-like_sf"/>
</dbReference>
<gene>
    <name evidence="2" type="ORF">DWV56_10180</name>
    <name evidence="1" type="ORF">DWW32_03995</name>
</gene>
<dbReference type="CDD" id="cd02603">
    <property type="entry name" value="HAD_sEH-N_like"/>
    <property type="match status" value="1"/>
</dbReference>
<dbReference type="NCBIfam" id="TIGR01509">
    <property type="entry name" value="HAD-SF-IA-v3"/>
    <property type="match status" value="1"/>
</dbReference>
<dbReference type="EMBL" id="QRYQ01000005">
    <property type="protein sequence ID" value="RGU92587.1"/>
    <property type="molecule type" value="Genomic_DNA"/>
</dbReference>
<dbReference type="InterPro" id="IPR023198">
    <property type="entry name" value="PGP-like_dom2"/>
</dbReference>
<evidence type="ECO:0000313" key="2">
    <source>
        <dbReference type="EMBL" id="RGW72859.1"/>
    </source>
</evidence>
<dbReference type="EMBL" id="QSAT01000038">
    <property type="protein sequence ID" value="RGW72859.1"/>
    <property type="molecule type" value="Genomic_DNA"/>
</dbReference>
<dbReference type="Pfam" id="PF00702">
    <property type="entry name" value="Hydrolase"/>
    <property type="match status" value="1"/>
</dbReference>
<dbReference type="SFLD" id="SFLDS00003">
    <property type="entry name" value="Haloacid_Dehalogenase"/>
    <property type="match status" value="1"/>
</dbReference>
<dbReference type="GeneID" id="66579515"/>
<dbReference type="InterPro" id="IPR023214">
    <property type="entry name" value="HAD_sf"/>
</dbReference>
<accession>A0A395WBW5</accession>
<organism evidence="1 3">
    <name type="scientific">Holdemanella biformis</name>
    <dbReference type="NCBI Taxonomy" id="1735"/>
    <lineage>
        <taxon>Bacteria</taxon>
        <taxon>Bacillati</taxon>
        <taxon>Bacillota</taxon>
        <taxon>Erysipelotrichia</taxon>
        <taxon>Erysipelotrichales</taxon>
        <taxon>Erysipelotrichaceae</taxon>
        <taxon>Holdemanella</taxon>
    </lineage>
</organism>
<dbReference type="SFLD" id="SFLDG01129">
    <property type="entry name" value="C1.5:_HAD__Beta-PGM__Phosphata"/>
    <property type="match status" value="1"/>
</dbReference>
<protein>
    <submittedName>
        <fullName evidence="1">HAD family phosphatase</fullName>
    </submittedName>
</protein>
<name>A0A395WBW5_9FIRM</name>
<dbReference type="Proteomes" id="UP000284651">
    <property type="component" value="Unassembled WGS sequence"/>
</dbReference>
<dbReference type="InterPro" id="IPR006439">
    <property type="entry name" value="HAD-SF_hydro_IA"/>
</dbReference>
<dbReference type="PANTHER" id="PTHR43611:SF3">
    <property type="entry name" value="FLAVIN MONONUCLEOTIDE HYDROLASE 1, CHLOROPLATIC"/>
    <property type="match status" value="1"/>
</dbReference>
<evidence type="ECO:0000313" key="1">
    <source>
        <dbReference type="EMBL" id="RGU92587.1"/>
    </source>
</evidence>
<dbReference type="SUPFAM" id="SSF56784">
    <property type="entry name" value="HAD-like"/>
    <property type="match status" value="1"/>
</dbReference>
<dbReference type="Gene3D" id="3.40.50.1000">
    <property type="entry name" value="HAD superfamily/HAD-like"/>
    <property type="match status" value="1"/>
</dbReference>
<dbReference type="PRINTS" id="PR00413">
    <property type="entry name" value="HADHALOGNASE"/>
</dbReference>
<sequence>MLKNIVFDLGNVLVKFDSNELIYSFFNERQEEVKSFYFDSLWNEYDQGLYSVEEMIEKGVKQFPELELSIKKLMYHWTEFVIPLKDNVAYIKDLKQLGFNVYILSNIPEDDTKYLRSLGVFDNIDGGIFSYEYKKIKPDPEIFNILLEKYDLKASECLFLDDRKDNVVAASNLGFETIEVKDSSKVIDLIKEKISEV</sequence>
<evidence type="ECO:0000313" key="3">
    <source>
        <dbReference type="Proteomes" id="UP000265489"/>
    </source>
</evidence>
<dbReference type="Gene3D" id="1.10.150.240">
    <property type="entry name" value="Putative phosphatase, domain 2"/>
    <property type="match status" value="1"/>
</dbReference>
<evidence type="ECO:0000313" key="4">
    <source>
        <dbReference type="Proteomes" id="UP000284651"/>
    </source>
</evidence>
<dbReference type="PANTHER" id="PTHR43611">
    <property type="entry name" value="ALPHA-D-GLUCOSE 1-PHOSPHATE PHOSPHATASE"/>
    <property type="match status" value="1"/>
</dbReference>
<proteinExistence type="predicted"/>
<comment type="caution">
    <text evidence="1">The sequence shown here is derived from an EMBL/GenBank/DDBJ whole genome shotgun (WGS) entry which is preliminary data.</text>
</comment>
<dbReference type="AlphaFoldDB" id="A0A395WBW5"/>